<dbReference type="EnsemblBacteria" id="ABC24253">
    <property type="protein sequence ID" value="ABC24253"/>
    <property type="gene ID" value="Rru_A3459"/>
</dbReference>
<dbReference type="HOGENOM" id="CLU_2481287_0_0_5"/>
<name>Q2RNP2_RHORT</name>
<keyword evidence="2" id="KW-1185">Reference proteome</keyword>
<sequence length="87" mass="9335">MSQPSYFDEINTLFGTIAEAFGLEGEALARALEDGSMTLERGEDQDGNRFVAATLERDGSRRTARIFKDAIHHEGEGTEGETGGGAV</sequence>
<gene>
    <name evidence="1" type="ordered locus">Rru_A3459</name>
</gene>
<dbReference type="AlphaFoldDB" id="Q2RNP2"/>
<dbReference type="EMBL" id="CP000230">
    <property type="protein sequence ID" value="ABC24253.1"/>
    <property type="molecule type" value="Genomic_DNA"/>
</dbReference>
<dbReference type="STRING" id="269796.Rru_A3459"/>
<dbReference type="RefSeq" id="WP_011391206.1">
    <property type="nucleotide sequence ID" value="NC_007643.1"/>
</dbReference>
<proteinExistence type="predicted"/>
<dbReference type="Proteomes" id="UP000001929">
    <property type="component" value="Chromosome"/>
</dbReference>
<protein>
    <submittedName>
        <fullName evidence="1">Uncharacterized protein</fullName>
    </submittedName>
</protein>
<reference evidence="1 2" key="1">
    <citation type="journal article" date="2011" name="Stand. Genomic Sci.">
        <title>Complete genome sequence of Rhodospirillum rubrum type strain (S1).</title>
        <authorList>
            <person name="Munk A.C."/>
            <person name="Copeland A."/>
            <person name="Lucas S."/>
            <person name="Lapidus A."/>
            <person name="Del Rio T.G."/>
            <person name="Barry K."/>
            <person name="Detter J.C."/>
            <person name="Hammon N."/>
            <person name="Israni S."/>
            <person name="Pitluck S."/>
            <person name="Brettin T."/>
            <person name="Bruce D."/>
            <person name="Han C."/>
            <person name="Tapia R."/>
            <person name="Gilna P."/>
            <person name="Schmutz J."/>
            <person name="Larimer F."/>
            <person name="Land M."/>
            <person name="Kyrpides N.C."/>
            <person name="Mavromatis K."/>
            <person name="Richardson P."/>
            <person name="Rohde M."/>
            <person name="Goker M."/>
            <person name="Klenk H.P."/>
            <person name="Zhang Y."/>
            <person name="Roberts G.P."/>
            <person name="Reslewic S."/>
            <person name="Schwartz D.C."/>
        </authorList>
    </citation>
    <scope>NUCLEOTIDE SEQUENCE [LARGE SCALE GENOMIC DNA]</scope>
    <source>
        <strain evidence="2">ATCC 11170 / ATH 1.1.1 / DSM 467 / LMG 4362 / NCIMB 8255 / S1</strain>
    </source>
</reference>
<dbReference type="PATRIC" id="fig|269796.9.peg.3575"/>
<accession>Q2RNP2</accession>
<organism evidence="1 2">
    <name type="scientific">Rhodospirillum rubrum (strain ATCC 11170 / ATH 1.1.1 / DSM 467 / LMG 4362 / NCIMB 8255 / S1)</name>
    <dbReference type="NCBI Taxonomy" id="269796"/>
    <lineage>
        <taxon>Bacteria</taxon>
        <taxon>Pseudomonadati</taxon>
        <taxon>Pseudomonadota</taxon>
        <taxon>Alphaproteobacteria</taxon>
        <taxon>Rhodospirillales</taxon>
        <taxon>Rhodospirillaceae</taxon>
        <taxon>Rhodospirillum</taxon>
    </lineage>
</organism>
<evidence type="ECO:0000313" key="1">
    <source>
        <dbReference type="EMBL" id="ABC24253.1"/>
    </source>
</evidence>
<evidence type="ECO:0000313" key="2">
    <source>
        <dbReference type="Proteomes" id="UP000001929"/>
    </source>
</evidence>
<dbReference type="KEGG" id="rru:Rru_A3459"/>